<keyword evidence="4" id="KW-1185">Reference proteome</keyword>
<dbReference type="GO" id="GO:0008237">
    <property type="term" value="F:metallopeptidase activity"/>
    <property type="evidence" value="ECO:0007669"/>
    <property type="project" value="UniProtKB-KW"/>
</dbReference>
<evidence type="ECO:0000259" key="2">
    <source>
        <dbReference type="Pfam" id="PF02517"/>
    </source>
</evidence>
<dbReference type="AlphaFoldDB" id="A0A417YZG4"/>
<evidence type="ECO:0000313" key="3">
    <source>
        <dbReference type="EMBL" id="RHW43309.1"/>
    </source>
</evidence>
<keyword evidence="1" id="KW-0472">Membrane</keyword>
<keyword evidence="3" id="KW-0482">Metalloprotease</keyword>
<name>A0A417YZG4_9BACI</name>
<protein>
    <submittedName>
        <fullName evidence="3">CPBP family intramembrane metalloprotease</fullName>
    </submittedName>
</protein>
<feature type="transmembrane region" description="Helical" evidence="1">
    <location>
        <begin position="173"/>
        <end position="190"/>
    </location>
</feature>
<keyword evidence="1" id="KW-1133">Transmembrane helix</keyword>
<feature type="transmembrane region" description="Helical" evidence="1">
    <location>
        <begin position="149"/>
        <end position="167"/>
    </location>
</feature>
<gene>
    <name evidence="3" type="ORF">D1B31_01155</name>
</gene>
<feature type="domain" description="CAAX prenyl protease 2/Lysostaphin resistance protein A-like" evidence="2">
    <location>
        <begin position="115"/>
        <end position="206"/>
    </location>
</feature>
<organism evidence="3 4">
    <name type="scientific">Neobacillus notoginsengisoli</name>
    <dbReference type="NCBI Taxonomy" id="1578198"/>
    <lineage>
        <taxon>Bacteria</taxon>
        <taxon>Bacillati</taxon>
        <taxon>Bacillota</taxon>
        <taxon>Bacilli</taxon>
        <taxon>Bacillales</taxon>
        <taxon>Bacillaceae</taxon>
        <taxon>Neobacillus</taxon>
    </lineage>
</organism>
<feature type="transmembrane region" description="Helical" evidence="1">
    <location>
        <begin position="12"/>
        <end position="39"/>
    </location>
</feature>
<feature type="transmembrane region" description="Helical" evidence="1">
    <location>
        <begin position="51"/>
        <end position="70"/>
    </location>
</feature>
<comment type="caution">
    <text evidence="3">The sequence shown here is derived from an EMBL/GenBank/DDBJ whole genome shotgun (WGS) entry which is preliminary data.</text>
</comment>
<accession>A0A417YZG4</accession>
<evidence type="ECO:0000313" key="4">
    <source>
        <dbReference type="Proteomes" id="UP000284416"/>
    </source>
</evidence>
<sequence length="207" mass="23729">MISLAGQNKDKLINSIVTLIIMMILPLLVVSTVGVLLSITFSDFESDLSSVLIIGISMIFGFVFVPIIYIKKIYKLNLKDIGISEFSKREIIIETFVLLCLYAYLISSDMSIYSIFISSIQMLIVATTEEFWARGVICYLLNQIVENKWFIILASSLSFAFLTHMNEPFMDNLLYRLPGSVVMGVIFVYTKNLRYTILFHYIYNLVY</sequence>
<evidence type="ECO:0000256" key="1">
    <source>
        <dbReference type="SAM" id="Phobius"/>
    </source>
</evidence>
<keyword evidence="1" id="KW-0812">Transmembrane</keyword>
<keyword evidence="3" id="KW-0378">Hydrolase</keyword>
<proteinExistence type="predicted"/>
<reference evidence="3 4" key="1">
    <citation type="journal article" date="2017" name="Int. J. Syst. Evol. Microbiol.">
        <title>Bacillus notoginsengisoli sp. nov., a novel bacterium isolated from the rhizosphere of Panax notoginseng.</title>
        <authorList>
            <person name="Zhang M.Y."/>
            <person name="Cheng J."/>
            <person name="Cai Y."/>
            <person name="Zhang T.Y."/>
            <person name="Wu Y.Y."/>
            <person name="Manikprabhu D."/>
            <person name="Li W.J."/>
            <person name="Zhang Y.X."/>
        </authorList>
    </citation>
    <scope>NUCLEOTIDE SEQUENCE [LARGE SCALE GENOMIC DNA]</scope>
    <source>
        <strain evidence="3 4">JCM 30743</strain>
    </source>
</reference>
<dbReference type="GO" id="GO:0080120">
    <property type="term" value="P:CAAX-box protein maturation"/>
    <property type="evidence" value="ECO:0007669"/>
    <property type="project" value="UniProtKB-ARBA"/>
</dbReference>
<dbReference type="Pfam" id="PF02517">
    <property type="entry name" value="Rce1-like"/>
    <property type="match status" value="1"/>
</dbReference>
<dbReference type="RefSeq" id="WP_118918917.1">
    <property type="nucleotide sequence ID" value="NZ_QWEG01000001.1"/>
</dbReference>
<feature type="transmembrane region" description="Helical" evidence="1">
    <location>
        <begin position="91"/>
        <end position="107"/>
    </location>
</feature>
<dbReference type="Proteomes" id="UP000284416">
    <property type="component" value="Unassembled WGS sequence"/>
</dbReference>
<dbReference type="GO" id="GO:0006508">
    <property type="term" value="P:proteolysis"/>
    <property type="evidence" value="ECO:0007669"/>
    <property type="project" value="UniProtKB-KW"/>
</dbReference>
<dbReference type="OrthoDB" id="1437285at2"/>
<dbReference type="GO" id="GO:0004175">
    <property type="term" value="F:endopeptidase activity"/>
    <property type="evidence" value="ECO:0007669"/>
    <property type="project" value="UniProtKB-ARBA"/>
</dbReference>
<keyword evidence="3" id="KW-0645">Protease</keyword>
<dbReference type="InterPro" id="IPR003675">
    <property type="entry name" value="Rce1/LyrA-like_dom"/>
</dbReference>
<dbReference type="EMBL" id="QWEG01000001">
    <property type="protein sequence ID" value="RHW43309.1"/>
    <property type="molecule type" value="Genomic_DNA"/>
</dbReference>